<dbReference type="InterPro" id="IPR005653">
    <property type="entry name" value="OstA-like_N"/>
</dbReference>
<keyword evidence="8" id="KW-1185">Reference proteome</keyword>
<dbReference type="GO" id="GO:0015920">
    <property type="term" value="P:lipopolysaccharide transport"/>
    <property type="evidence" value="ECO:0007669"/>
    <property type="project" value="InterPro"/>
</dbReference>
<dbReference type="InterPro" id="IPR020889">
    <property type="entry name" value="LipoPS_assembly_LptD"/>
</dbReference>
<evidence type="ECO:0000313" key="7">
    <source>
        <dbReference type="EMBL" id="WNM62749.1"/>
    </source>
</evidence>
<dbReference type="HAMAP" id="MF_01411">
    <property type="entry name" value="LPS_assembly_LptD"/>
    <property type="match status" value="1"/>
</dbReference>
<keyword evidence="1" id="KW-0732">Signal</keyword>
<evidence type="ECO:0000256" key="2">
    <source>
        <dbReference type="ARBA" id="ARBA00023136"/>
    </source>
</evidence>
<dbReference type="InterPro" id="IPR007543">
    <property type="entry name" value="LptD_C"/>
</dbReference>
<dbReference type="Proteomes" id="UP001302494">
    <property type="component" value="Chromosome"/>
</dbReference>
<keyword evidence="2" id="KW-0472">Membrane</keyword>
<dbReference type="KEGG" id="nneo:PQG83_03095"/>
<evidence type="ECO:0000259" key="5">
    <source>
        <dbReference type="Pfam" id="PF03968"/>
    </source>
</evidence>
<dbReference type="Pfam" id="PF03968">
    <property type="entry name" value="LptD_N"/>
    <property type="match status" value="1"/>
</dbReference>
<dbReference type="GO" id="GO:0009279">
    <property type="term" value="C:cell outer membrane"/>
    <property type="evidence" value="ECO:0007669"/>
    <property type="project" value="InterPro"/>
</dbReference>
<evidence type="ECO:0000313" key="8">
    <source>
        <dbReference type="Proteomes" id="UP001302494"/>
    </source>
</evidence>
<evidence type="ECO:0000256" key="1">
    <source>
        <dbReference type="ARBA" id="ARBA00022729"/>
    </source>
</evidence>
<sequence>MTGAGVGGGLCVLSRRSHGVLLGILIFLTILAAGKTAFGQSDVSRVESEEVPAASSAERGSVEPTSQGIPVTINADRIEYDNDREEYHATGAVDITRGPIHLNADEATLQKLTGRLTARGHVHLRDVKTDIWSEELELNLNTEAGVITNGSIYLKEQNSFVTGRRLQRFSETHYRVKEGSFTNCDAKNGEIPAWRFNFHDMDVEYEDSLFGKGVWFNVNDVPVVPIPTFRYPLGASRKSGFLFPTTGYNTQFGYQYRQGYFWAINPSNDLTISPQILTERGGGADLEYRYMWNRLTKGEWLIRSLYDTQQNRGRAEVRGAHAQQFNPDLSLRMRANFSSDRTVLQNFSSSGTQRALPSQESHLTILQRLDHGALYLTGQYIQPLATGGNSTFQRLPEIGHRFMNPSVLGSPISLTAETTAVQFHRQTGFDVGRIDVMPGLSMEGLHLGHALGFRPQVKFREVGYTRGLTEKSAQHRETFWVGAELFSNVSKRFSLGDGNWIRHSLQPNVIYEYVPQTKQSELVQIDAVDDLIQKSLVTYSLKNRLSQIGGGKSNAWLDLFFAQSYHVANPPPLASRFSDIWTRGHFHSPVDSSAFISAFNLRVDAFYDPNRKYFSQMNTDVLIQSRQTWYMTVGQRYTKEGTRVRRGDIWNPVSFNEVLAPDEEILYLTTGGGVRLPYGVTVGTKWYHDLRTGQTAEWDVVGLYQNPCRCFSLGLTYTRLPDRSQFEFLISLTGLWGTQGHGTQLMKLILGPIMAGERGIPWDYR</sequence>
<reference evidence="7 8" key="1">
    <citation type="submission" date="2023-01" db="EMBL/GenBank/DDBJ databases">
        <title>Cultivation and genomic characterization of new, ubiquitous marine nitrite-oxidizing bacteria from the Nitrospirales.</title>
        <authorList>
            <person name="Mueller A.J."/>
            <person name="Daebeler A."/>
            <person name="Herbold C.W."/>
            <person name="Kirkegaard R.H."/>
            <person name="Daims H."/>
        </authorList>
    </citation>
    <scope>NUCLEOTIDE SEQUENCE [LARGE SCALE GENOMIC DNA]</scope>
    <source>
        <strain evidence="7 8">DK</strain>
    </source>
</reference>
<dbReference type="GO" id="GO:1990351">
    <property type="term" value="C:transporter complex"/>
    <property type="evidence" value="ECO:0007669"/>
    <property type="project" value="TreeGrafter"/>
</dbReference>
<dbReference type="GO" id="GO:0043165">
    <property type="term" value="P:Gram-negative-bacterium-type cell outer membrane assembly"/>
    <property type="evidence" value="ECO:0007669"/>
    <property type="project" value="InterPro"/>
</dbReference>
<proteinExistence type="inferred from homology"/>
<dbReference type="InterPro" id="IPR050218">
    <property type="entry name" value="LptD"/>
</dbReference>
<feature type="region of interest" description="Disordered" evidence="4">
    <location>
        <begin position="42"/>
        <end position="68"/>
    </location>
</feature>
<evidence type="ECO:0000259" key="6">
    <source>
        <dbReference type="Pfam" id="PF04453"/>
    </source>
</evidence>
<evidence type="ECO:0000256" key="3">
    <source>
        <dbReference type="ARBA" id="ARBA00023237"/>
    </source>
</evidence>
<gene>
    <name evidence="7" type="primary">lptD</name>
    <name evidence="7" type="ORF">PQG83_03095</name>
</gene>
<keyword evidence="3" id="KW-0998">Cell outer membrane</keyword>
<name>A0AA96GRI0_9BACT</name>
<dbReference type="AlphaFoldDB" id="A0AA96GRI0"/>
<organism evidence="7 8">
    <name type="scientific">Candidatus Nitrospira neomarina</name>
    <dbReference type="NCBI Taxonomy" id="3020899"/>
    <lineage>
        <taxon>Bacteria</taxon>
        <taxon>Pseudomonadati</taxon>
        <taxon>Nitrospirota</taxon>
        <taxon>Nitrospiria</taxon>
        <taxon>Nitrospirales</taxon>
        <taxon>Nitrospiraceae</taxon>
        <taxon>Nitrospira</taxon>
    </lineage>
</organism>
<accession>A0AA96GRI0</accession>
<protein>
    <submittedName>
        <fullName evidence="7">LPS assembly protein LptD</fullName>
    </submittedName>
</protein>
<dbReference type="PANTHER" id="PTHR30189">
    <property type="entry name" value="LPS-ASSEMBLY PROTEIN"/>
    <property type="match status" value="1"/>
</dbReference>
<dbReference type="PANTHER" id="PTHR30189:SF1">
    <property type="entry name" value="LPS-ASSEMBLY PROTEIN LPTD"/>
    <property type="match status" value="1"/>
</dbReference>
<dbReference type="Pfam" id="PF04453">
    <property type="entry name" value="LptD"/>
    <property type="match status" value="1"/>
</dbReference>
<dbReference type="Gene3D" id="2.60.450.10">
    <property type="entry name" value="Lipopolysaccharide (LPS) transport protein A like domain"/>
    <property type="match status" value="1"/>
</dbReference>
<dbReference type="EMBL" id="CP116968">
    <property type="protein sequence ID" value="WNM62749.1"/>
    <property type="molecule type" value="Genomic_DNA"/>
</dbReference>
<feature type="domain" description="Organic solvent tolerance-like N-terminal" evidence="5">
    <location>
        <begin position="72"/>
        <end position="167"/>
    </location>
</feature>
<dbReference type="RefSeq" id="WP_312746683.1">
    <property type="nucleotide sequence ID" value="NZ_CP116968.1"/>
</dbReference>
<evidence type="ECO:0000256" key="4">
    <source>
        <dbReference type="SAM" id="MobiDB-lite"/>
    </source>
</evidence>
<feature type="domain" description="LptD C-terminal" evidence="6">
    <location>
        <begin position="314"/>
        <end position="641"/>
    </location>
</feature>